<accession>A0A7J8NLX1</accession>
<protein>
    <submittedName>
        <fullName evidence="1">Uncharacterized protein</fullName>
    </submittedName>
</protein>
<dbReference type="AlphaFoldDB" id="A0A7J8NLX1"/>
<keyword evidence="2" id="KW-1185">Reference proteome</keyword>
<evidence type="ECO:0000313" key="1">
    <source>
        <dbReference type="EMBL" id="MBA0577860.1"/>
    </source>
</evidence>
<organism evidence="1 2">
    <name type="scientific">Gossypium lobatum</name>
    <dbReference type="NCBI Taxonomy" id="34289"/>
    <lineage>
        <taxon>Eukaryota</taxon>
        <taxon>Viridiplantae</taxon>
        <taxon>Streptophyta</taxon>
        <taxon>Embryophyta</taxon>
        <taxon>Tracheophyta</taxon>
        <taxon>Spermatophyta</taxon>
        <taxon>Magnoliopsida</taxon>
        <taxon>eudicotyledons</taxon>
        <taxon>Gunneridae</taxon>
        <taxon>Pentapetalae</taxon>
        <taxon>rosids</taxon>
        <taxon>malvids</taxon>
        <taxon>Malvales</taxon>
        <taxon>Malvaceae</taxon>
        <taxon>Malvoideae</taxon>
        <taxon>Gossypium</taxon>
    </lineage>
</organism>
<evidence type="ECO:0000313" key="2">
    <source>
        <dbReference type="Proteomes" id="UP000593572"/>
    </source>
</evidence>
<gene>
    <name evidence="1" type="ORF">Golob_027982</name>
</gene>
<sequence length="39" mass="4763">MKKNHHQQYLSYSMAFLQLVPLVRTQTFPTHQHQHLLFL</sequence>
<reference evidence="1 2" key="1">
    <citation type="journal article" date="2019" name="Genome Biol. Evol.">
        <title>Insights into the evolution of the New World diploid cottons (Gossypium, subgenus Houzingenia) based on genome sequencing.</title>
        <authorList>
            <person name="Grover C.E."/>
            <person name="Arick M.A. 2nd"/>
            <person name="Thrash A."/>
            <person name="Conover J.L."/>
            <person name="Sanders W.S."/>
            <person name="Peterson D.G."/>
            <person name="Frelichowski J.E."/>
            <person name="Scheffler J.A."/>
            <person name="Scheffler B.E."/>
            <person name="Wendel J.F."/>
        </authorList>
    </citation>
    <scope>NUCLEOTIDE SEQUENCE [LARGE SCALE GENOMIC DNA]</scope>
    <source>
        <strain evidence="1">157</strain>
        <tissue evidence="1">Leaf</tissue>
    </source>
</reference>
<comment type="caution">
    <text evidence="1">The sequence shown here is derived from an EMBL/GenBank/DDBJ whole genome shotgun (WGS) entry which is preliminary data.</text>
</comment>
<dbReference type="Proteomes" id="UP000593572">
    <property type="component" value="Unassembled WGS sequence"/>
</dbReference>
<name>A0A7J8NLX1_9ROSI</name>
<dbReference type="EMBL" id="JABEZX010370137">
    <property type="protein sequence ID" value="MBA0577860.1"/>
    <property type="molecule type" value="Genomic_DNA"/>
</dbReference>
<proteinExistence type="predicted"/>